<dbReference type="SMART" id="SM00207">
    <property type="entry name" value="TNF"/>
    <property type="match status" value="1"/>
</dbReference>
<keyword evidence="7" id="KW-1185">Reference proteome</keyword>
<organism evidence="7 8">
    <name type="scientific">Xenopus laevis</name>
    <name type="common">African clawed frog</name>
    <dbReference type="NCBI Taxonomy" id="8355"/>
    <lineage>
        <taxon>Eukaryota</taxon>
        <taxon>Metazoa</taxon>
        <taxon>Chordata</taxon>
        <taxon>Craniata</taxon>
        <taxon>Vertebrata</taxon>
        <taxon>Euteleostomi</taxon>
        <taxon>Amphibia</taxon>
        <taxon>Batrachia</taxon>
        <taxon>Anura</taxon>
        <taxon>Pipoidea</taxon>
        <taxon>Pipidae</taxon>
        <taxon>Xenopodinae</taxon>
        <taxon>Xenopus</taxon>
        <taxon>Xenopus</taxon>
    </lineage>
</organism>
<evidence type="ECO:0000256" key="4">
    <source>
        <dbReference type="ARBA" id="ARBA00023136"/>
    </source>
</evidence>
<dbReference type="GO" id="GO:2001238">
    <property type="term" value="P:positive regulation of extrinsic apoptotic signaling pathway"/>
    <property type="evidence" value="ECO:0000318"/>
    <property type="project" value="GO_Central"/>
</dbReference>
<feature type="transmembrane region" description="Helical" evidence="5">
    <location>
        <begin position="38"/>
        <end position="62"/>
    </location>
</feature>
<evidence type="ECO:0000256" key="3">
    <source>
        <dbReference type="ARBA" id="ARBA00022514"/>
    </source>
</evidence>
<dbReference type="AlphaFoldDB" id="A0A8J1MU39"/>
<dbReference type="OrthoDB" id="6116320at2759"/>
<dbReference type="PANTHER" id="PTHR11471">
    <property type="entry name" value="TUMOR NECROSIS FACTOR FAMILY MEMBER"/>
    <property type="match status" value="1"/>
</dbReference>
<dbReference type="GO" id="GO:0043123">
    <property type="term" value="P:positive regulation of canonical NF-kappaB signal transduction"/>
    <property type="evidence" value="ECO:0000318"/>
    <property type="project" value="GO_Central"/>
</dbReference>
<dbReference type="CDD" id="cd00184">
    <property type="entry name" value="TNF"/>
    <property type="match status" value="1"/>
</dbReference>
<dbReference type="GO" id="GO:0005164">
    <property type="term" value="F:tumor necrosis factor receptor binding"/>
    <property type="evidence" value="ECO:0007669"/>
    <property type="project" value="InterPro"/>
</dbReference>
<dbReference type="GO" id="GO:0006955">
    <property type="term" value="P:immune response"/>
    <property type="evidence" value="ECO:0007669"/>
    <property type="project" value="InterPro"/>
</dbReference>
<protein>
    <submittedName>
        <fullName evidence="8">Tumor necrosis factor ligand superfamily member 14</fullName>
    </submittedName>
</protein>
<proteinExistence type="inferred from homology"/>
<evidence type="ECO:0000256" key="2">
    <source>
        <dbReference type="ARBA" id="ARBA00008670"/>
    </source>
</evidence>
<dbReference type="SUPFAM" id="SSF49842">
    <property type="entry name" value="TNF-like"/>
    <property type="match status" value="1"/>
</dbReference>
<dbReference type="PANTHER" id="PTHR11471:SF34">
    <property type="entry name" value="TUMOR NECROSIS FACTOR LIGAND SUPERFAMILY MEMBER 14"/>
    <property type="match status" value="1"/>
</dbReference>
<dbReference type="Gene3D" id="2.60.120.40">
    <property type="match status" value="1"/>
</dbReference>
<dbReference type="CTD" id="108703409"/>
<dbReference type="RefSeq" id="XP_041444868.1">
    <property type="nucleotide sequence ID" value="XM_041588934.1"/>
</dbReference>
<dbReference type="KEGG" id="xla:108703409"/>
<evidence type="ECO:0000259" key="6">
    <source>
        <dbReference type="PROSITE" id="PS50049"/>
    </source>
</evidence>
<accession>A0A8J1MU39</accession>
<dbReference type="PROSITE" id="PS50049">
    <property type="entry name" value="THD_2"/>
    <property type="match status" value="1"/>
</dbReference>
<evidence type="ECO:0000256" key="5">
    <source>
        <dbReference type="SAM" id="Phobius"/>
    </source>
</evidence>
<name>A0A8J1MU39_XENLA</name>
<dbReference type="Proteomes" id="UP000186698">
    <property type="component" value="Chromosome 3S"/>
</dbReference>
<comment type="similarity">
    <text evidence="2">Belongs to the tumor necrosis factor family.</text>
</comment>
<dbReference type="GO" id="GO:0007166">
    <property type="term" value="P:cell surface receptor signaling pathway"/>
    <property type="evidence" value="ECO:0000318"/>
    <property type="project" value="GO_Central"/>
</dbReference>
<feature type="domain" description="THD" evidence="6">
    <location>
        <begin position="97"/>
        <end position="242"/>
    </location>
</feature>
<sequence length="242" mass="27440">MDTYVQYPMSVFTVQGQVAPVAPTHQPLKKQNKIISQWAIHLAVMVLAVLALSAAAIEIYILRNLQRSLESTQEMMHENFEAQYTTKSGDTRSPPVPSAHVTDCKWTNQYTGPQLLWEPKQGSSFLHEIQYRNGSLLFNKTGIYFIYSKLQLRSVDCPKVDASTFFQHGVYKKSPHLQHATILMENKKQFCDSQGGKMWVGSSFLGGTFLIEQGEEVYVKMSNKELIQVKDGTITFFGTFML</sequence>
<comment type="subcellular location">
    <subcellularLocation>
        <location evidence="1">Membrane</location>
    </subcellularLocation>
</comment>
<reference evidence="7" key="1">
    <citation type="submission" date="2024-06" db="UniProtKB">
        <authorList>
            <consortium name="RefSeq"/>
        </authorList>
    </citation>
    <scope>NUCLEOTIDE SEQUENCE [LARGE SCALE GENOMIC DNA]</scope>
    <source>
        <strain evidence="7">J_2021</strain>
    </source>
</reference>
<dbReference type="InterPro" id="IPR008983">
    <property type="entry name" value="Tumour_necrosis_fac-like_dom"/>
</dbReference>
<evidence type="ECO:0000256" key="1">
    <source>
        <dbReference type="ARBA" id="ARBA00004370"/>
    </source>
</evidence>
<dbReference type="GO" id="GO:0005615">
    <property type="term" value="C:extracellular space"/>
    <property type="evidence" value="ECO:0000318"/>
    <property type="project" value="GO_Central"/>
</dbReference>
<keyword evidence="5" id="KW-0812">Transmembrane</keyword>
<dbReference type="GO" id="GO:0005125">
    <property type="term" value="F:cytokine activity"/>
    <property type="evidence" value="ECO:0000318"/>
    <property type="project" value="GO_Central"/>
</dbReference>
<keyword evidence="4 5" id="KW-0472">Membrane</keyword>
<keyword evidence="5" id="KW-1133">Transmembrane helix</keyword>
<dbReference type="InterPro" id="IPR006052">
    <property type="entry name" value="TNF_dom"/>
</dbReference>
<evidence type="ECO:0000313" key="7">
    <source>
        <dbReference type="Proteomes" id="UP000186698"/>
    </source>
</evidence>
<keyword evidence="3" id="KW-0202">Cytokine</keyword>
<dbReference type="GeneID" id="108703409"/>
<reference evidence="8" key="2">
    <citation type="submission" date="2025-08" db="UniProtKB">
        <authorList>
            <consortium name="RefSeq"/>
        </authorList>
    </citation>
    <scope>IDENTIFICATION</scope>
    <source>
        <strain evidence="8">J_2021</strain>
        <tissue evidence="8">Erythrocytes</tissue>
    </source>
</reference>
<dbReference type="Pfam" id="PF00229">
    <property type="entry name" value="TNF"/>
    <property type="match status" value="1"/>
</dbReference>
<dbReference type="GO" id="GO:0016020">
    <property type="term" value="C:membrane"/>
    <property type="evidence" value="ECO:0007669"/>
    <property type="project" value="UniProtKB-SubCell"/>
</dbReference>
<gene>
    <name evidence="8" type="primary">LOC108703409</name>
</gene>
<evidence type="ECO:0000313" key="8">
    <source>
        <dbReference type="RefSeq" id="XP_041444868.1"/>
    </source>
</evidence>